<evidence type="ECO:0000313" key="3">
    <source>
        <dbReference type="Proteomes" id="UP001146793"/>
    </source>
</evidence>
<accession>A0AAV7YQN8</accession>
<feature type="compositionally biased region" description="Basic residues" evidence="1">
    <location>
        <begin position="103"/>
        <end position="118"/>
    </location>
</feature>
<organism evidence="2 3">
    <name type="scientific">Anaeramoeba flamelloides</name>
    <dbReference type="NCBI Taxonomy" id="1746091"/>
    <lineage>
        <taxon>Eukaryota</taxon>
        <taxon>Metamonada</taxon>
        <taxon>Anaeramoebidae</taxon>
        <taxon>Anaeramoeba</taxon>
    </lineage>
</organism>
<dbReference type="EMBL" id="JANTQA010000051">
    <property type="protein sequence ID" value="KAJ3430262.1"/>
    <property type="molecule type" value="Genomic_DNA"/>
</dbReference>
<feature type="compositionally biased region" description="Basic and acidic residues" evidence="1">
    <location>
        <begin position="119"/>
        <end position="131"/>
    </location>
</feature>
<name>A0AAV7YQN8_9EUKA</name>
<dbReference type="AlphaFoldDB" id="A0AAV7YQN8"/>
<gene>
    <name evidence="2" type="ORF">M0812_23264</name>
</gene>
<protein>
    <recommendedName>
        <fullName evidence="4">Dymeclin</fullName>
    </recommendedName>
</protein>
<feature type="region of interest" description="Disordered" evidence="1">
    <location>
        <begin position="237"/>
        <end position="261"/>
    </location>
</feature>
<evidence type="ECO:0008006" key="4">
    <source>
        <dbReference type="Google" id="ProtNLM"/>
    </source>
</evidence>
<feature type="region of interest" description="Disordered" evidence="1">
    <location>
        <begin position="103"/>
        <end position="131"/>
    </location>
</feature>
<sequence>MNEHNSNLSKLFSKEFPHEQLNCSLNNKKKETIENLWSKKEKLTDREAKENWFCTFSKLFLNYLKVVIKTQKKQSLPQKKEKINLKYPENRKLSIILMKMKMKMNKKKKKKKKKTKQEKKKEREKEEEKEAKINQPRTLLLEALKGVALLNKQLIRLPQKQAQMKKENNFKTIKVSLIPIFEMLVILCQSNTNLQIMIEYGFFELIVDLFQNTYSLFSFVANDLTSFSSFENTEKVEENVENKEKDKEKGKKNEKEEEREKEINADLFSEKSKYPDTNHECSNYQIHNLIIVEQLLKNFLSLFKHLNQNQEITFAQTLEEFEFWEIFLVFFENFRRIRKNFIFTKKIFILHLKMVIFISNVQQKFSERTKMELTKNTI</sequence>
<evidence type="ECO:0000313" key="2">
    <source>
        <dbReference type="EMBL" id="KAJ3430262.1"/>
    </source>
</evidence>
<reference evidence="2" key="1">
    <citation type="submission" date="2022-08" db="EMBL/GenBank/DDBJ databases">
        <title>Novel sulphate-reducing endosymbionts in the free-living metamonad Anaeramoeba.</title>
        <authorList>
            <person name="Jerlstrom-Hultqvist J."/>
            <person name="Cepicka I."/>
            <person name="Gallot-Lavallee L."/>
            <person name="Salas-Leiva D."/>
            <person name="Curtis B.A."/>
            <person name="Zahonova K."/>
            <person name="Pipaliya S."/>
            <person name="Dacks J."/>
            <person name="Roger A.J."/>
        </authorList>
    </citation>
    <scope>NUCLEOTIDE SEQUENCE</scope>
    <source>
        <strain evidence="2">Busselton2</strain>
    </source>
</reference>
<proteinExistence type="predicted"/>
<evidence type="ECO:0000256" key="1">
    <source>
        <dbReference type="SAM" id="MobiDB-lite"/>
    </source>
</evidence>
<dbReference type="Proteomes" id="UP001146793">
    <property type="component" value="Unassembled WGS sequence"/>
</dbReference>
<comment type="caution">
    <text evidence="2">The sequence shown here is derived from an EMBL/GenBank/DDBJ whole genome shotgun (WGS) entry which is preliminary data.</text>
</comment>